<evidence type="ECO:0008006" key="6">
    <source>
        <dbReference type="Google" id="ProtNLM"/>
    </source>
</evidence>
<dbReference type="OrthoDB" id="1034252at2"/>
<protein>
    <recommendedName>
        <fullName evidence="6">Outer membrane protein beta-barrel domain-containing protein</fullName>
    </recommendedName>
</protein>
<dbReference type="AlphaFoldDB" id="A0A0A2E7S3"/>
<dbReference type="EMBL" id="JRFA01000028">
    <property type="protein sequence ID" value="KGN72509.1"/>
    <property type="molecule type" value="Genomic_DNA"/>
</dbReference>
<gene>
    <name evidence="2" type="ORF">HQ47_09780</name>
    <name evidence="3" type="ORF">NCTC11632_01989</name>
</gene>
<evidence type="ECO:0000313" key="4">
    <source>
        <dbReference type="Proteomes" id="UP000030103"/>
    </source>
</evidence>
<dbReference type="EMBL" id="UGTF01000002">
    <property type="protein sequence ID" value="SUB89859.1"/>
    <property type="molecule type" value="Genomic_DNA"/>
</dbReference>
<dbReference type="Proteomes" id="UP000254156">
    <property type="component" value="Unassembled WGS sequence"/>
</dbReference>
<accession>A0A0A2E7S3</accession>
<keyword evidence="4" id="KW-1185">Reference proteome</keyword>
<dbReference type="eggNOG" id="ENOG5033GER">
    <property type="taxonomic scope" value="Bacteria"/>
</dbReference>
<proteinExistence type="predicted"/>
<dbReference type="Proteomes" id="UP000030103">
    <property type="component" value="Unassembled WGS sequence"/>
</dbReference>
<reference evidence="3 5" key="2">
    <citation type="submission" date="2018-06" db="EMBL/GenBank/DDBJ databases">
        <authorList>
            <consortium name="Pathogen Informatics"/>
            <person name="Doyle S."/>
        </authorList>
    </citation>
    <scope>NUCLEOTIDE SEQUENCE [LARGE SCALE GENOMIC DNA]</scope>
    <source>
        <strain evidence="3 5">NCTC11632</strain>
    </source>
</reference>
<keyword evidence="1" id="KW-0732">Signal</keyword>
<feature type="chain" id="PRO_5035987038" description="Outer membrane protein beta-barrel domain-containing protein" evidence="1">
    <location>
        <begin position="21"/>
        <end position="204"/>
    </location>
</feature>
<dbReference type="STRING" id="28115.HQ47_09780"/>
<name>A0A0A2E7S3_9PORP</name>
<dbReference type="RefSeq" id="WP_025004312.1">
    <property type="nucleotide sequence ID" value="NZ_JASBZX010000026.1"/>
</dbReference>
<feature type="signal peptide" evidence="1">
    <location>
        <begin position="1"/>
        <end position="20"/>
    </location>
</feature>
<evidence type="ECO:0000313" key="5">
    <source>
        <dbReference type="Proteomes" id="UP000254156"/>
    </source>
</evidence>
<evidence type="ECO:0000313" key="3">
    <source>
        <dbReference type="EMBL" id="SUB89859.1"/>
    </source>
</evidence>
<organism evidence="2 4">
    <name type="scientific">Porphyromonas macacae</name>
    <dbReference type="NCBI Taxonomy" id="28115"/>
    <lineage>
        <taxon>Bacteria</taxon>
        <taxon>Pseudomonadati</taxon>
        <taxon>Bacteroidota</taxon>
        <taxon>Bacteroidia</taxon>
        <taxon>Bacteroidales</taxon>
        <taxon>Porphyromonadaceae</taxon>
        <taxon>Porphyromonas</taxon>
    </lineage>
</organism>
<evidence type="ECO:0000313" key="2">
    <source>
        <dbReference type="EMBL" id="KGN72509.1"/>
    </source>
</evidence>
<evidence type="ECO:0000256" key="1">
    <source>
        <dbReference type="SAM" id="SignalP"/>
    </source>
</evidence>
<sequence length="204" mass="22522">MKTCLLSFALILSIPFVASAQNDIPEWERIDTVKVVRIDAEKRMATKEETNYIPKTVFVELLGPSGNVGLNFDMRLSKQLNGLGARAGLSFISAGGNSILGIPLGLNYLLGKRGKYFEMGAGASLFVFNSDDKLFFTPDSSDSNNKKDGSRKSKLFGTLTFGYRKQPVKGGFNFRVGISPVYGEIDGKFFFYPLLPYVSFGYTF</sequence>
<reference evidence="2 4" key="1">
    <citation type="submission" date="2014-09" db="EMBL/GenBank/DDBJ databases">
        <title>Draft Genome Sequence of Porphyromonas macacae COT-192_OH2859.</title>
        <authorList>
            <person name="Wallis C."/>
            <person name="Deusch O."/>
            <person name="O'Flynn C."/>
            <person name="Davis I."/>
            <person name="Horsfall A."/>
            <person name="Kirkwood N."/>
            <person name="Harris S."/>
            <person name="Eisen J.A."/>
            <person name="Coil D.A."/>
            <person name="Darling A.E."/>
            <person name="Jospin G."/>
            <person name="Alexiev A."/>
        </authorList>
    </citation>
    <scope>NUCLEOTIDE SEQUENCE [LARGE SCALE GENOMIC DNA]</scope>
    <source>
        <strain evidence="4">COT-192 OH2859</strain>
        <strain evidence="2">COT-192_OH2859</strain>
    </source>
</reference>